<protein>
    <submittedName>
        <fullName evidence="1">Uncharacterized protein</fullName>
    </submittedName>
</protein>
<proteinExistence type="predicted"/>
<reference evidence="1" key="1">
    <citation type="submission" date="2023-11" db="EMBL/GenBank/DDBJ databases">
        <authorList>
            <person name="Poullet M."/>
        </authorList>
    </citation>
    <scope>NUCLEOTIDE SEQUENCE</scope>
    <source>
        <strain evidence="1">E1834</strain>
    </source>
</reference>
<gene>
    <name evidence="1" type="ORF">MENTE1834_LOCUS5169</name>
</gene>
<organism evidence="1 2">
    <name type="scientific">Meloidogyne enterolobii</name>
    <name type="common">Root-knot nematode worm</name>
    <name type="synonym">Meloidogyne mayaguensis</name>
    <dbReference type="NCBI Taxonomy" id="390850"/>
    <lineage>
        <taxon>Eukaryota</taxon>
        <taxon>Metazoa</taxon>
        <taxon>Ecdysozoa</taxon>
        <taxon>Nematoda</taxon>
        <taxon>Chromadorea</taxon>
        <taxon>Rhabditida</taxon>
        <taxon>Tylenchina</taxon>
        <taxon>Tylenchomorpha</taxon>
        <taxon>Tylenchoidea</taxon>
        <taxon>Meloidogynidae</taxon>
        <taxon>Meloidogyninae</taxon>
        <taxon>Meloidogyne</taxon>
    </lineage>
</organism>
<accession>A0ACB0XYJ8</accession>
<dbReference type="Proteomes" id="UP001497535">
    <property type="component" value="Unassembled WGS sequence"/>
</dbReference>
<evidence type="ECO:0000313" key="2">
    <source>
        <dbReference type="Proteomes" id="UP001497535"/>
    </source>
</evidence>
<evidence type="ECO:0000313" key="1">
    <source>
        <dbReference type="EMBL" id="CAK5023349.1"/>
    </source>
</evidence>
<comment type="caution">
    <text evidence="1">The sequence shown here is derived from an EMBL/GenBank/DDBJ whole genome shotgun (WGS) entry which is preliminary data.</text>
</comment>
<dbReference type="EMBL" id="CAVMJV010000004">
    <property type="protein sequence ID" value="CAK5023349.1"/>
    <property type="molecule type" value="Genomic_DNA"/>
</dbReference>
<name>A0ACB0XYJ8_MELEN</name>
<keyword evidence="2" id="KW-1185">Reference proteome</keyword>
<sequence length="63" mass="7197">MFVLIELPAVPFFNPSIWGGYTRDCGSIRINTFIVKKLFSCRSSVCFGYTFTLNSSSKQPNYF</sequence>